<accession>A0A4Y2KF19</accession>
<gene>
    <name evidence="2" type="ORF">AVEN_51448_1</name>
</gene>
<feature type="region of interest" description="Disordered" evidence="1">
    <location>
        <begin position="1"/>
        <end position="33"/>
    </location>
</feature>
<dbReference type="Proteomes" id="UP000499080">
    <property type="component" value="Unassembled WGS sequence"/>
</dbReference>
<protein>
    <submittedName>
        <fullName evidence="2">Uncharacterized protein</fullName>
    </submittedName>
</protein>
<dbReference type="EMBL" id="BGPR01004523">
    <property type="protein sequence ID" value="GBN00512.1"/>
    <property type="molecule type" value="Genomic_DNA"/>
</dbReference>
<comment type="caution">
    <text evidence="2">The sequence shown here is derived from an EMBL/GenBank/DDBJ whole genome shotgun (WGS) entry which is preliminary data.</text>
</comment>
<evidence type="ECO:0000313" key="3">
    <source>
        <dbReference type="Proteomes" id="UP000499080"/>
    </source>
</evidence>
<evidence type="ECO:0000313" key="2">
    <source>
        <dbReference type="EMBL" id="GBN00512.1"/>
    </source>
</evidence>
<keyword evidence="3" id="KW-1185">Reference proteome</keyword>
<proteinExistence type="predicted"/>
<dbReference type="AlphaFoldDB" id="A0A4Y2KF19"/>
<evidence type="ECO:0000256" key="1">
    <source>
        <dbReference type="SAM" id="MobiDB-lite"/>
    </source>
</evidence>
<feature type="compositionally biased region" description="Polar residues" evidence="1">
    <location>
        <begin position="1"/>
        <end position="12"/>
    </location>
</feature>
<organism evidence="2 3">
    <name type="scientific">Araneus ventricosus</name>
    <name type="common">Orbweaver spider</name>
    <name type="synonym">Epeira ventricosa</name>
    <dbReference type="NCBI Taxonomy" id="182803"/>
    <lineage>
        <taxon>Eukaryota</taxon>
        <taxon>Metazoa</taxon>
        <taxon>Ecdysozoa</taxon>
        <taxon>Arthropoda</taxon>
        <taxon>Chelicerata</taxon>
        <taxon>Arachnida</taxon>
        <taxon>Araneae</taxon>
        <taxon>Araneomorphae</taxon>
        <taxon>Entelegynae</taxon>
        <taxon>Araneoidea</taxon>
        <taxon>Araneidae</taxon>
        <taxon>Araneus</taxon>
    </lineage>
</organism>
<reference evidence="2 3" key="1">
    <citation type="journal article" date="2019" name="Sci. Rep.">
        <title>Orb-weaving spider Araneus ventricosus genome elucidates the spidroin gene catalogue.</title>
        <authorList>
            <person name="Kono N."/>
            <person name="Nakamura H."/>
            <person name="Ohtoshi R."/>
            <person name="Moran D.A.P."/>
            <person name="Shinohara A."/>
            <person name="Yoshida Y."/>
            <person name="Fujiwara M."/>
            <person name="Mori M."/>
            <person name="Tomita M."/>
            <person name="Arakawa K."/>
        </authorList>
    </citation>
    <scope>NUCLEOTIDE SEQUENCE [LARGE SCALE GENOMIC DNA]</scope>
</reference>
<sequence>MSAVSESPSLSHISREGRTYRNGKTISEADGMSGHLLPYLPLSDAMTTRKNWLFLYEYRKQVDATGTSAWRKVQKRKISKFIRTRGLEWTFNELKP</sequence>
<name>A0A4Y2KF19_ARAVE</name>